<name>A0A498IZ94_MALDO</name>
<organism evidence="1 2">
    <name type="scientific">Malus domestica</name>
    <name type="common">Apple</name>
    <name type="synonym">Pyrus malus</name>
    <dbReference type="NCBI Taxonomy" id="3750"/>
    <lineage>
        <taxon>Eukaryota</taxon>
        <taxon>Viridiplantae</taxon>
        <taxon>Streptophyta</taxon>
        <taxon>Embryophyta</taxon>
        <taxon>Tracheophyta</taxon>
        <taxon>Spermatophyta</taxon>
        <taxon>Magnoliopsida</taxon>
        <taxon>eudicotyledons</taxon>
        <taxon>Gunneridae</taxon>
        <taxon>Pentapetalae</taxon>
        <taxon>rosids</taxon>
        <taxon>fabids</taxon>
        <taxon>Rosales</taxon>
        <taxon>Rosaceae</taxon>
        <taxon>Amygdaloideae</taxon>
        <taxon>Maleae</taxon>
        <taxon>Malus</taxon>
    </lineage>
</organism>
<evidence type="ECO:0000313" key="1">
    <source>
        <dbReference type="EMBL" id="RXH86631.1"/>
    </source>
</evidence>
<evidence type="ECO:0008006" key="3">
    <source>
        <dbReference type="Google" id="ProtNLM"/>
    </source>
</evidence>
<dbReference type="AlphaFoldDB" id="A0A498IZ94"/>
<comment type="caution">
    <text evidence="1">The sequence shown here is derived from an EMBL/GenBank/DDBJ whole genome shotgun (WGS) entry which is preliminary data.</text>
</comment>
<keyword evidence="2" id="KW-1185">Reference proteome</keyword>
<evidence type="ECO:0000313" key="2">
    <source>
        <dbReference type="Proteomes" id="UP000290289"/>
    </source>
</evidence>
<dbReference type="Proteomes" id="UP000290289">
    <property type="component" value="Chromosome 10"/>
</dbReference>
<accession>A0A498IZ94</accession>
<gene>
    <name evidence="1" type="ORF">DVH24_021904</name>
</gene>
<proteinExistence type="predicted"/>
<sequence>MKELLLKDCVGVNNLVIESSSLESIWYESHAYNDKRHVNISCDRLEKLHFNAPIGGKTDRLVNISAPNLKYLEWFGEFMTRLNLGNLMCLEKAETSSSFMTCNFDGLFDFLCSIRKVKVLILHPDIVERLWLNCDYWKSKEISFISQAKEVVIQYQCRSYVIEFAYYILGHAHD</sequence>
<protein>
    <recommendedName>
        <fullName evidence="3">FBD domain-containing protein</fullName>
    </recommendedName>
</protein>
<dbReference type="EMBL" id="RDQH01000336">
    <property type="protein sequence ID" value="RXH86631.1"/>
    <property type="molecule type" value="Genomic_DNA"/>
</dbReference>
<reference evidence="1 2" key="1">
    <citation type="submission" date="2018-10" db="EMBL/GenBank/DDBJ databases">
        <title>A high-quality apple genome assembly.</title>
        <authorList>
            <person name="Hu J."/>
        </authorList>
    </citation>
    <scope>NUCLEOTIDE SEQUENCE [LARGE SCALE GENOMIC DNA]</scope>
    <source>
        <strain evidence="2">cv. HFTH1</strain>
        <tissue evidence="1">Young leaf</tissue>
    </source>
</reference>